<evidence type="ECO:0000313" key="1">
    <source>
        <dbReference type="EMBL" id="KAG7543107.1"/>
    </source>
</evidence>
<gene>
    <name evidence="1" type="ORF">ISN45_Aa07g030350</name>
</gene>
<dbReference type="Proteomes" id="UP000694240">
    <property type="component" value="Chromosome 12"/>
</dbReference>
<comment type="caution">
    <text evidence="1">The sequence shown here is derived from an EMBL/GenBank/DDBJ whole genome shotgun (WGS) entry which is preliminary data.</text>
</comment>
<accession>A0A8T1Y7Y5</accession>
<organism evidence="1 2">
    <name type="scientific">Arabidopsis thaliana x Arabidopsis arenosa</name>
    <dbReference type="NCBI Taxonomy" id="1240361"/>
    <lineage>
        <taxon>Eukaryota</taxon>
        <taxon>Viridiplantae</taxon>
        <taxon>Streptophyta</taxon>
        <taxon>Embryophyta</taxon>
        <taxon>Tracheophyta</taxon>
        <taxon>Spermatophyta</taxon>
        <taxon>Magnoliopsida</taxon>
        <taxon>eudicotyledons</taxon>
        <taxon>Gunneridae</taxon>
        <taxon>Pentapetalae</taxon>
        <taxon>rosids</taxon>
        <taxon>malvids</taxon>
        <taxon>Brassicales</taxon>
        <taxon>Brassicaceae</taxon>
        <taxon>Camelineae</taxon>
        <taxon>Arabidopsis</taxon>
    </lineage>
</organism>
<reference evidence="1 2" key="1">
    <citation type="submission" date="2020-12" db="EMBL/GenBank/DDBJ databases">
        <title>Concerted genomic and epigenomic changes stabilize Arabidopsis allopolyploids.</title>
        <authorList>
            <person name="Chen Z."/>
        </authorList>
    </citation>
    <scope>NUCLEOTIDE SEQUENCE [LARGE SCALE GENOMIC DNA]</scope>
    <source>
        <strain evidence="1">Allo738</strain>
        <tissue evidence="1">Leaf</tissue>
    </source>
</reference>
<sequence length="91" mass="10457">MKQNPSARRYSVNQIPRCTLVALVVIGSVATLDLPLYGKKESISGFKEPHGLHVTVNCIAPQLKEQRTSPIIYEMRRKIMMFERKEMNLKK</sequence>
<name>A0A8T1Y7Y5_9BRAS</name>
<keyword evidence="2" id="KW-1185">Reference proteome</keyword>
<dbReference type="AlphaFoldDB" id="A0A8T1Y7Y5"/>
<evidence type="ECO:0000313" key="2">
    <source>
        <dbReference type="Proteomes" id="UP000694240"/>
    </source>
</evidence>
<protein>
    <submittedName>
        <fullName evidence="1">Uncharacterized protein</fullName>
    </submittedName>
</protein>
<proteinExistence type="predicted"/>
<dbReference type="EMBL" id="JAEFBK010000012">
    <property type="protein sequence ID" value="KAG7543107.1"/>
    <property type="molecule type" value="Genomic_DNA"/>
</dbReference>